<dbReference type="SMART" id="SM00202">
    <property type="entry name" value="SR"/>
    <property type="match status" value="2"/>
</dbReference>
<dbReference type="EnsemblMetazoa" id="XM_030983715">
    <property type="protein sequence ID" value="XP_030839575"/>
    <property type="gene ID" value="LOC105446516"/>
</dbReference>
<evidence type="ECO:0000256" key="1">
    <source>
        <dbReference type="ARBA" id="ARBA00022729"/>
    </source>
</evidence>
<reference evidence="11" key="1">
    <citation type="submission" date="2015-02" db="EMBL/GenBank/DDBJ databases">
        <title>Genome sequencing for Strongylocentrotus purpuratus.</title>
        <authorList>
            <person name="Murali S."/>
            <person name="Liu Y."/>
            <person name="Vee V."/>
            <person name="English A."/>
            <person name="Wang M."/>
            <person name="Skinner E."/>
            <person name="Han Y."/>
            <person name="Muzny D.M."/>
            <person name="Worley K.C."/>
            <person name="Gibbs R.A."/>
        </authorList>
    </citation>
    <scope>NUCLEOTIDE SEQUENCE</scope>
</reference>
<evidence type="ECO:0000259" key="7">
    <source>
        <dbReference type="PROSITE" id="PS01180"/>
    </source>
</evidence>
<evidence type="ECO:0000259" key="8">
    <source>
        <dbReference type="PROSITE" id="PS50287"/>
    </source>
</evidence>
<dbReference type="KEGG" id="spu:105446516"/>
<dbReference type="RefSeq" id="XP_030839575.1">
    <property type="nucleotide sequence ID" value="XM_030983715.1"/>
</dbReference>
<accession>A0A7M7NP12</accession>
<dbReference type="Pfam" id="PF00530">
    <property type="entry name" value="SRCR"/>
    <property type="match status" value="2"/>
</dbReference>
<dbReference type="InterPro" id="IPR051277">
    <property type="entry name" value="SEZ6_CSMD_C4BPB_Regulators"/>
</dbReference>
<dbReference type="InParanoid" id="A0A7M7NP12"/>
<protein>
    <submittedName>
        <fullName evidence="10">Uncharacterized protein</fullName>
    </submittedName>
</protein>
<dbReference type="InterPro" id="IPR035914">
    <property type="entry name" value="Sperma_CUB_dom_sf"/>
</dbReference>
<dbReference type="Gene3D" id="2.60.120.290">
    <property type="entry name" value="Spermadhesin, CUB domain"/>
    <property type="match status" value="1"/>
</dbReference>
<dbReference type="Pfam" id="PF00431">
    <property type="entry name" value="CUB"/>
    <property type="match status" value="1"/>
</dbReference>
<dbReference type="InterPro" id="IPR001190">
    <property type="entry name" value="SRCR"/>
</dbReference>
<keyword evidence="3 4" id="KW-1015">Disulfide bond</keyword>
<dbReference type="CDD" id="cd00033">
    <property type="entry name" value="CCP"/>
    <property type="match status" value="2"/>
</dbReference>
<dbReference type="Pfam" id="PF00084">
    <property type="entry name" value="Sushi"/>
    <property type="match status" value="2"/>
</dbReference>
<feature type="disulfide bond" evidence="4">
    <location>
        <begin position="882"/>
        <end position="892"/>
    </location>
</feature>
<dbReference type="PANTHER" id="PTHR45656">
    <property type="entry name" value="PROTEIN CBR-CLEC-78"/>
    <property type="match status" value="1"/>
</dbReference>
<evidence type="ECO:0000256" key="4">
    <source>
        <dbReference type="PROSITE-ProRule" id="PRU00196"/>
    </source>
</evidence>
<dbReference type="InterPro" id="IPR036772">
    <property type="entry name" value="SRCR-like_dom_sf"/>
</dbReference>
<name>A0A7M7NP12_STRPU</name>
<keyword evidence="5" id="KW-0768">Sushi</keyword>
<dbReference type="SMART" id="SM00032">
    <property type="entry name" value="CCP"/>
    <property type="match status" value="2"/>
</dbReference>
<evidence type="ECO:0000256" key="5">
    <source>
        <dbReference type="PROSITE-ProRule" id="PRU00302"/>
    </source>
</evidence>
<dbReference type="InterPro" id="IPR035976">
    <property type="entry name" value="Sushi/SCR/CCP_sf"/>
</dbReference>
<evidence type="ECO:0000313" key="10">
    <source>
        <dbReference type="EnsemblMetazoa" id="XP_030839575"/>
    </source>
</evidence>
<dbReference type="Gene3D" id="2.10.70.10">
    <property type="entry name" value="Complement Module, domain 1"/>
    <property type="match status" value="2"/>
</dbReference>
<proteinExistence type="predicted"/>
<feature type="compositionally biased region" description="Basic and acidic residues" evidence="6">
    <location>
        <begin position="140"/>
        <end position="149"/>
    </location>
</feature>
<feature type="compositionally biased region" description="Polar residues" evidence="6">
    <location>
        <begin position="150"/>
        <end position="173"/>
    </location>
</feature>
<dbReference type="PANTHER" id="PTHR45656:SF4">
    <property type="entry name" value="PROTEIN CBR-CLEC-78"/>
    <property type="match status" value="1"/>
</dbReference>
<feature type="disulfide bond" evidence="4">
    <location>
        <begin position="444"/>
        <end position="454"/>
    </location>
</feature>
<dbReference type="PROSITE" id="PS50923">
    <property type="entry name" value="SUSHI"/>
    <property type="match status" value="2"/>
</dbReference>
<comment type="caution">
    <text evidence="4">Lacks conserved residue(s) required for the propagation of feature annotation.</text>
</comment>
<reference evidence="10" key="2">
    <citation type="submission" date="2021-01" db="UniProtKB">
        <authorList>
            <consortium name="EnsemblMetazoa"/>
        </authorList>
    </citation>
    <scope>IDENTIFICATION</scope>
</reference>
<dbReference type="Gene3D" id="3.10.250.10">
    <property type="entry name" value="SRCR-like domain"/>
    <property type="match status" value="2"/>
</dbReference>
<feature type="domain" description="Sushi" evidence="9">
    <location>
        <begin position="538"/>
        <end position="614"/>
    </location>
</feature>
<dbReference type="OrthoDB" id="6369184at2759"/>
<dbReference type="PROSITE" id="PS50287">
    <property type="entry name" value="SRCR_2"/>
    <property type="match status" value="2"/>
</dbReference>
<feature type="domain" description="Sushi" evidence="9">
    <location>
        <begin position="996"/>
        <end position="1058"/>
    </location>
</feature>
<dbReference type="SUPFAM" id="SSF49854">
    <property type="entry name" value="Spermadhesin, CUB domain"/>
    <property type="match status" value="1"/>
</dbReference>
<dbReference type="GO" id="GO:0016020">
    <property type="term" value="C:membrane"/>
    <property type="evidence" value="ECO:0007669"/>
    <property type="project" value="InterPro"/>
</dbReference>
<dbReference type="AlphaFoldDB" id="A0A7M7NP12"/>
<evidence type="ECO:0000256" key="6">
    <source>
        <dbReference type="SAM" id="MobiDB-lite"/>
    </source>
</evidence>
<keyword evidence="11" id="KW-1185">Reference proteome</keyword>
<feature type="domain" description="CUB" evidence="7">
    <location>
        <begin position="254"/>
        <end position="363"/>
    </location>
</feature>
<evidence type="ECO:0000256" key="2">
    <source>
        <dbReference type="ARBA" id="ARBA00022737"/>
    </source>
</evidence>
<dbReference type="SUPFAM" id="SSF56487">
    <property type="entry name" value="SRCR-like"/>
    <property type="match status" value="2"/>
</dbReference>
<dbReference type="GeneID" id="105446516"/>
<dbReference type="SUPFAM" id="SSF57535">
    <property type="entry name" value="Complement control module/SCR domain"/>
    <property type="match status" value="2"/>
</dbReference>
<dbReference type="SMART" id="SM00042">
    <property type="entry name" value="CUB"/>
    <property type="match status" value="1"/>
</dbReference>
<dbReference type="PROSITE" id="PS01180">
    <property type="entry name" value="CUB"/>
    <property type="match status" value="1"/>
</dbReference>
<feature type="domain" description="SRCR" evidence="8">
    <location>
        <begin position="371"/>
        <end position="472"/>
    </location>
</feature>
<sequence length="1066" mass="117389">MNSNSRNWRPELCHIVSEVQLVISITLEMIQNITILRTNLGRSKVAAPLISTSSRLDELFFLVIDNSADQKVRKSMNFLSLGMKGYTNIRCKGLQGSKRLHSTGLLRSKVLNSVGLRQLSRESHIEGLQTSRTLHSVGPRKSDGSHSYRSESQPRPNTFNSAGQPTPDNSYSYRTKSLHRSKTVQDKILQTSEELYCHSFNDSPHPPFEGTQGSTSVLQTAIQALILQTSMVLKIARQYCHVVILMVILTQAACTVQVPINCMNAFVITSRNYPSTYPQFENVEWSVTAPEGRMILLTFNNFSLGPLGDITVIDTVDDGERQRYSGEENTISPFLSRRNTLLLRFRSDGTPTGNGFNISASCYDLSGIRVGRLTGGHTRAEGFLELQAESGGEWTRVCEEHSADRVAEVVCGELGFPGAKEVSYEQGWCSSERTGPVCIRAHSCENNAYRSHDCSASSNECISSKAVKVKCFEPGFKGCYDLDNIQPQDGSSYDSISKCITSCRADTYHAIAIINGNKCLCSTSDDIGLSSFSKIEARSCGPHQLVYNASVGFCVELDDVFHGSWDSNITWFGSIVHLICDDGYRLNGSGTLQCVREVSSYLPVWNGSTPTCEMITNSTSGTFAETTQDCQFTVKSTILKHVLMGSTYGLAAIIVIIVIYCITTQVRQHLSLERQDPASQISHTTLDITLPIQQGNADVGRVTIRTDSVLYETISDETLGAQSRRTEGEQDTGEDPFGYIIHDPQPNWNTKATADGATRCETSLIMNIICMALYTECAFGQSSRRSSTGGEVKVASFNKRIEHRRTRDANVARIFGGNSPGKGFLELRTQSDDWRRVCKDGFDERVTEVVCGKLGYPAVRKVSYGTNDCLSAGQDCIKAPICNDYTFRLEDCSWSSGNCFSADAVKVECYEPGFKGCYHPEDLPQQNGFVFESTSQCVSSCRAITREALAITNGTQCFCSTSDEVNLPNITPEPCNQSTQDTRLVINSLVYDVSVGFCDELDDVIHGSRDSYITWFGSIVHLTCDDGYRLNGGGTLLCVPGLSPYYPEWNGSVPTCDMLEAVLKPG</sequence>
<dbReference type="InterPro" id="IPR000859">
    <property type="entry name" value="CUB_dom"/>
</dbReference>
<organism evidence="10 11">
    <name type="scientific">Strongylocentrotus purpuratus</name>
    <name type="common">Purple sea urchin</name>
    <dbReference type="NCBI Taxonomy" id="7668"/>
    <lineage>
        <taxon>Eukaryota</taxon>
        <taxon>Metazoa</taxon>
        <taxon>Echinodermata</taxon>
        <taxon>Eleutherozoa</taxon>
        <taxon>Echinozoa</taxon>
        <taxon>Echinoidea</taxon>
        <taxon>Euechinoidea</taxon>
        <taxon>Echinacea</taxon>
        <taxon>Camarodonta</taxon>
        <taxon>Echinidea</taxon>
        <taxon>Strongylocentrotidae</taxon>
        <taxon>Strongylocentrotus</taxon>
    </lineage>
</organism>
<feature type="domain" description="SRCR" evidence="8">
    <location>
        <begin position="812"/>
        <end position="910"/>
    </location>
</feature>
<keyword evidence="1" id="KW-0732">Signal</keyword>
<evidence type="ECO:0000313" key="11">
    <source>
        <dbReference type="Proteomes" id="UP000007110"/>
    </source>
</evidence>
<dbReference type="InterPro" id="IPR000436">
    <property type="entry name" value="Sushi_SCR_CCP_dom"/>
</dbReference>
<evidence type="ECO:0000259" key="9">
    <source>
        <dbReference type="PROSITE" id="PS50923"/>
    </source>
</evidence>
<dbReference type="CDD" id="cd00041">
    <property type="entry name" value="CUB"/>
    <property type="match status" value="1"/>
</dbReference>
<dbReference type="Proteomes" id="UP000007110">
    <property type="component" value="Unassembled WGS sequence"/>
</dbReference>
<keyword evidence="2" id="KW-0677">Repeat</keyword>
<evidence type="ECO:0000256" key="3">
    <source>
        <dbReference type="ARBA" id="ARBA00023157"/>
    </source>
</evidence>
<feature type="region of interest" description="Disordered" evidence="6">
    <location>
        <begin position="127"/>
        <end position="173"/>
    </location>
</feature>